<evidence type="ECO:0000256" key="1">
    <source>
        <dbReference type="SAM" id="MobiDB-lite"/>
    </source>
</evidence>
<feature type="region of interest" description="Disordered" evidence="1">
    <location>
        <begin position="34"/>
        <end position="91"/>
    </location>
</feature>
<feature type="compositionally biased region" description="Polar residues" evidence="1">
    <location>
        <begin position="41"/>
        <end position="51"/>
    </location>
</feature>
<gene>
    <name evidence="2" type="ORF">PHPALM_3129</name>
</gene>
<comment type="caution">
    <text evidence="2">The sequence shown here is derived from an EMBL/GenBank/DDBJ whole genome shotgun (WGS) entry which is preliminary data.</text>
</comment>
<evidence type="ECO:0000313" key="3">
    <source>
        <dbReference type="Proteomes" id="UP000237271"/>
    </source>
</evidence>
<proteinExistence type="predicted"/>
<name>A0A2P4YN51_9STRA</name>
<evidence type="ECO:0008006" key="4">
    <source>
        <dbReference type="Google" id="ProtNLM"/>
    </source>
</evidence>
<dbReference type="OrthoDB" id="122194at2759"/>
<feature type="compositionally biased region" description="Polar residues" evidence="1">
    <location>
        <begin position="67"/>
        <end position="83"/>
    </location>
</feature>
<accession>A0A2P4YN51</accession>
<dbReference type="AlphaFoldDB" id="A0A2P4YN51"/>
<organism evidence="2 3">
    <name type="scientific">Phytophthora palmivora</name>
    <dbReference type="NCBI Taxonomy" id="4796"/>
    <lineage>
        <taxon>Eukaryota</taxon>
        <taxon>Sar</taxon>
        <taxon>Stramenopiles</taxon>
        <taxon>Oomycota</taxon>
        <taxon>Peronosporomycetes</taxon>
        <taxon>Peronosporales</taxon>
        <taxon>Peronosporaceae</taxon>
        <taxon>Phytophthora</taxon>
    </lineage>
</organism>
<dbReference type="EMBL" id="NCKW01001821">
    <property type="protein sequence ID" value="POM79242.1"/>
    <property type="molecule type" value="Genomic_DNA"/>
</dbReference>
<reference evidence="2 3" key="1">
    <citation type="journal article" date="2017" name="Genome Biol. Evol.">
        <title>Phytophthora megakarya and P. palmivora, closely related causal agents of cacao black pod rot, underwent increases in genome sizes and gene numbers by different mechanisms.</title>
        <authorList>
            <person name="Ali S.S."/>
            <person name="Shao J."/>
            <person name="Lary D.J."/>
            <person name="Kronmiller B."/>
            <person name="Shen D."/>
            <person name="Strem M.D."/>
            <person name="Amoako-Attah I."/>
            <person name="Akrofi A.Y."/>
            <person name="Begoude B.A."/>
            <person name="Ten Hoopen G.M."/>
            <person name="Coulibaly K."/>
            <person name="Kebe B.I."/>
            <person name="Melnick R.L."/>
            <person name="Guiltinan M.J."/>
            <person name="Tyler B.M."/>
            <person name="Meinhardt L.W."/>
            <person name="Bailey B.A."/>
        </authorList>
    </citation>
    <scope>NUCLEOTIDE SEQUENCE [LARGE SCALE GENOMIC DNA]</scope>
    <source>
        <strain evidence="3">sbr112.9</strain>
    </source>
</reference>
<protein>
    <recommendedName>
        <fullName evidence="4">FLYWCH-type domain-containing protein</fullName>
    </recommendedName>
</protein>
<dbReference type="Proteomes" id="UP000237271">
    <property type="component" value="Unassembled WGS sequence"/>
</dbReference>
<sequence length="296" mass="33422">MDHHHIFNANSSDSFHSGISGDYGSAISGISSGHSEIIPSQSSNSGWSNGHQAGDDDGFDLPDITERFSSQESNAGSHLSSQESEGRQVEDELTSGGFILLDSVEPVSGSKSFHYQEYQYSFYHGGGATRNNRCSSYCRTQCLAKLYISRMGAVVRGNHKSDCVPAMRQVPNGPPSTFVNWKQQMLLATDEIDIRDRRQHHCARSEQETNYGQLYRTRRNHFGRESFGRIEIVPPCDVKHSSGLKFFQFHFTYYEDEVLHRVIGWSHSLLMDRLKQRHCSISLMQHSDVYQLSSTN</sequence>
<keyword evidence="3" id="KW-1185">Reference proteome</keyword>
<evidence type="ECO:0000313" key="2">
    <source>
        <dbReference type="EMBL" id="POM79242.1"/>
    </source>
</evidence>